<feature type="compositionally biased region" description="Basic and acidic residues" evidence="1">
    <location>
        <begin position="165"/>
        <end position="176"/>
    </location>
</feature>
<gene>
    <name evidence="2" type="ORF">TAPDE_004596</name>
</gene>
<dbReference type="Proteomes" id="UP000013776">
    <property type="component" value="Unassembled WGS sequence"/>
</dbReference>
<proteinExistence type="predicted"/>
<protein>
    <submittedName>
        <fullName evidence="2">Uncharacterized protein</fullName>
    </submittedName>
</protein>
<name>R4XI81_TAPDE</name>
<evidence type="ECO:0000256" key="1">
    <source>
        <dbReference type="SAM" id="MobiDB-lite"/>
    </source>
</evidence>
<dbReference type="EMBL" id="CAHR02000209">
    <property type="protein sequence ID" value="CCG84194.1"/>
    <property type="molecule type" value="Genomic_DNA"/>
</dbReference>
<comment type="caution">
    <text evidence="2">The sequence shown here is derived from an EMBL/GenBank/DDBJ whole genome shotgun (WGS) entry which is preliminary data.</text>
</comment>
<organism evidence="2 3">
    <name type="scientific">Taphrina deformans (strain PYCC 5710 / ATCC 11124 / CBS 356.35 / IMI 108563 / JCM 9778 / NBRC 8474)</name>
    <name type="common">Peach leaf curl fungus</name>
    <name type="synonym">Lalaria deformans</name>
    <dbReference type="NCBI Taxonomy" id="1097556"/>
    <lineage>
        <taxon>Eukaryota</taxon>
        <taxon>Fungi</taxon>
        <taxon>Dikarya</taxon>
        <taxon>Ascomycota</taxon>
        <taxon>Taphrinomycotina</taxon>
        <taxon>Taphrinomycetes</taxon>
        <taxon>Taphrinales</taxon>
        <taxon>Taphrinaceae</taxon>
        <taxon>Taphrina</taxon>
    </lineage>
</organism>
<evidence type="ECO:0000313" key="3">
    <source>
        <dbReference type="Proteomes" id="UP000013776"/>
    </source>
</evidence>
<evidence type="ECO:0000313" key="2">
    <source>
        <dbReference type="EMBL" id="CCG84194.1"/>
    </source>
</evidence>
<sequence length="254" mass="27061">MYERDNGESSGSVARFPSNASIQIGLGTSISPALAPSSRAASPLPLPNDHFFSADELLRMSYAESVDGPNSATNKPTRISANDGEAAIMQANNPVLAVRARAAVLQLTKRQSLGSPIVTASAFDNFQAAGQSKRGSENALVVERMSSVGQPRSFWEAESVTSSPIERDLISPDRFEAMNSTTSTKSAAGRSRLSEQDTPTRTDASKRTSNLAELEKDTPPQLSTQLFASAPPSEPRVSGSVDFDWLDPAIFKIA</sequence>
<dbReference type="AlphaFoldDB" id="R4XI81"/>
<feature type="compositionally biased region" description="Basic and acidic residues" evidence="1">
    <location>
        <begin position="192"/>
        <end position="206"/>
    </location>
</feature>
<accession>R4XI81</accession>
<keyword evidence="3" id="KW-1185">Reference proteome</keyword>
<dbReference type="VEuPathDB" id="FungiDB:TAPDE_004596"/>
<reference evidence="2 3" key="1">
    <citation type="journal article" date="2013" name="MBio">
        <title>Genome sequencing of the plant pathogen Taphrina deformans, the causal agent of peach leaf curl.</title>
        <authorList>
            <person name="Cisse O.H."/>
            <person name="Almeida J.M.G.C.F."/>
            <person name="Fonseca A."/>
            <person name="Kumar A.A."/>
            <person name="Salojaervi J."/>
            <person name="Overmyer K."/>
            <person name="Hauser P.M."/>
            <person name="Pagni M."/>
        </authorList>
    </citation>
    <scope>NUCLEOTIDE SEQUENCE [LARGE SCALE GENOMIC DNA]</scope>
    <source>
        <strain evidence="3">PYCC 5710 / ATCC 11124 / CBS 356.35 / IMI 108563 / JCM 9778 / NBRC 8474</strain>
    </source>
</reference>
<feature type="region of interest" description="Disordered" evidence="1">
    <location>
        <begin position="152"/>
        <end position="241"/>
    </location>
</feature>